<name>A0A381WK67_9ZZZZ</name>
<accession>A0A381WK67</accession>
<gene>
    <name evidence="2" type="ORF">METZ01_LOCUS105545</name>
</gene>
<dbReference type="AlphaFoldDB" id="A0A381WK67"/>
<sequence length="253" mass="29044">MIPIVTIITTVHNGEEFIEECVHSILGQTVEDFEHIILNNGSTDGTARILDQFTDPRLQIIHQENLGISSSLNKGVRFSNCDLIARLDADDYCLSNRLERQISIMNENPHVVLCGSRFHELTGTKLSQQRVLFTENDHAIRKAMSSFNPFAHSTVMFRKNCFIEAGYYNNKFKYAQDYDLWIRMLSLGEAYILDEELSVLRVSKKSNSYQNNRTQKIEGLLIRWSAFKKFGGNPTKIIYHFIKTLAGLIFLSK</sequence>
<dbReference type="EMBL" id="UINC01012010">
    <property type="protein sequence ID" value="SVA52691.1"/>
    <property type="molecule type" value="Genomic_DNA"/>
</dbReference>
<feature type="domain" description="Glycosyltransferase 2-like" evidence="1">
    <location>
        <begin position="6"/>
        <end position="133"/>
    </location>
</feature>
<protein>
    <recommendedName>
        <fullName evidence="1">Glycosyltransferase 2-like domain-containing protein</fullName>
    </recommendedName>
</protein>
<dbReference type="InterPro" id="IPR050834">
    <property type="entry name" value="Glycosyltransf_2"/>
</dbReference>
<evidence type="ECO:0000313" key="2">
    <source>
        <dbReference type="EMBL" id="SVA52691.1"/>
    </source>
</evidence>
<dbReference type="PANTHER" id="PTHR43685:SF2">
    <property type="entry name" value="GLYCOSYLTRANSFERASE 2-LIKE DOMAIN-CONTAINING PROTEIN"/>
    <property type="match status" value="1"/>
</dbReference>
<organism evidence="2">
    <name type="scientific">marine metagenome</name>
    <dbReference type="NCBI Taxonomy" id="408172"/>
    <lineage>
        <taxon>unclassified sequences</taxon>
        <taxon>metagenomes</taxon>
        <taxon>ecological metagenomes</taxon>
    </lineage>
</organism>
<dbReference type="SUPFAM" id="SSF53448">
    <property type="entry name" value="Nucleotide-diphospho-sugar transferases"/>
    <property type="match status" value="1"/>
</dbReference>
<evidence type="ECO:0000259" key="1">
    <source>
        <dbReference type="Pfam" id="PF00535"/>
    </source>
</evidence>
<reference evidence="2" key="1">
    <citation type="submission" date="2018-05" db="EMBL/GenBank/DDBJ databases">
        <authorList>
            <person name="Lanie J.A."/>
            <person name="Ng W.-L."/>
            <person name="Kazmierczak K.M."/>
            <person name="Andrzejewski T.M."/>
            <person name="Davidsen T.M."/>
            <person name="Wayne K.J."/>
            <person name="Tettelin H."/>
            <person name="Glass J.I."/>
            <person name="Rusch D."/>
            <person name="Podicherti R."/>
            <person name="Tsui H.-C.T."/>
            <person name="Winkler M.E."/>
        </authorList>
    </citation>
    <scope>NUCLEOTIDE SEQUENCE</scope>
</reference>
<dbReference type="Gene3D" id="3.90.550.10">
    <property type="entry name" value="Spore Coat Polysaccharide Biosynthesis Protein SpsA, Chain A"/>
    <property type="match status" value="1"/>
</dbReference>
<dbReference type="PANTHER" id="PTHR43685">
    <property type="entry name" value="GLYCOSYLTRANSFERASE"/>
    <property type="match status" value="1"/>
</dbReference>
<proteinExistence type="predicted"/>
<dbReference type="InterPro" id="IPR029044">
    <property type="entry name" value="Nucleotide-diphossugar_trans"/>
</dbReference>
<dbReference type="Pfam" id="PF00535">
    <property type="entry name" value="Glycos_transf_2"/>
    <property type="match status" value="1"/>
</dbReference>
<dbReference type="InterPro" id="IPR001173">
    <property type="entry name" value="Glyco_trans_2-like"/>
</dbReference>